<evidence type="ECO:0000313" key="2">
    <source>
        <dbReference type="Proteomes" id="UP000000376"/>
    </source>
</evidence>
<dbReference type="KEGG" id="ahe:Arch_0481"/>
<protein>
    <recommendedName>
        <fullName evidence="3">Sialidase</fullName>
    </recommendedName>
</protein>
<dbReference type="AlphaFoldDB" id="D7BMT0"/>
<dbReference type="EMBL" id="CP002045">
    <property type="protein sequence ID" value="ADH92229.1"/>
    <property type="molecule type" value="Genomic_DNA"/>
</dbReference>
<gene>
    <name evidence="1" type="ordered locus">Arch_0481</name>
</gene>
<organism evidence="1 2">
    <name type="scientific">Arcanobacterium haemolyticum (strain ATCC 9345 / DSM 20595 / CCM 5947 / CCUG 17215 / LMG 16163 / NBRC 15585 / NCTC 8452 / 11018)</name>
    <dbReference type="NCBI Taxonomy" id="644284"/>
    <lineage>
        <taxon>Bacteria</taxon>
        <taxon>Bacillati</taxon>
        <taxon>Actinomycetota</taxon>
        <taxon>Actinomycetes</taxon>
        <taxon>Actinomycetales</taxon>
        <taxon>Actinomycetaceae</taxon>
        <taxon>Arcanobacterium</taxon>
    </lineage>
</organism>
<dbReference type="Proteomes" id="UP000000376">
    <property type="component" value="Chromosome"/>
</dbReference>
<keyword evidence="2" id="KW-1185">Reference proteome</keyword>
<proteinExistence type="predicted"/>
<dbReference type="SUPFAM" id="SSF50939">
    <property type="entry name" value="Sialidases"/>
    <property type="match status" value="1"/>
</dbReference>
<accession>D7BMT0</accession>
<dbReference type="HOGENOM" id="CLU_728884_0_0_11"/>
<dbReference type="STRING" id="644284.Arch_0481"/>
<dbReference type="Gene3D" id="2.120.10.10">
    <property type="match status" value="1"/>
</dbReference>
<evidence type="ECO:0000313" key="1">
    <source>
        <dbReference type="EMBL" id="ADH92229.1"/>
    </source>
</evidence>
<sequence>MIEAIGEPRRLCAPSDKGEVRIPALANVAGETVCLFDVRPAPASGAGRAFTGEVMASDLPNPNYLAYVSVDHPSDPIRFTDEPAISSDACVASEGASITVAYGSVDGPVSYMSSRFTGPRLVPWLAYGADLDSLAHHRLDVLYEETRADALFATSGSTITIDDMAFVPYTMRCGDEAHVRIAHFRRGELVDLSGPITAPHAQIDETSLAYDPAGTVILNARIQGFEGRGAGGRLVAYSSDGLTFTCPDRVEIPHPGSNAKALGHMLIHPHSLTARERGAIVDMRTGRILFDFGPGEFGYSDAIWAPDGTLCVVAERNNELWEWRLAGVPGA</sequence>
<evidence type="ECO:0008006" key="3">
    <source>
        <dbReference type="Google" id="ProtNLM"/>
    </source>
</evidence>
<dbReference type="eggNOG" id="ENOG5033VI6">
    <property type="taxonomic scope" value="Bacteria"/>
</dbReference>
<name>D7BMT0_ARCHD</name>
<dbReference type="InterPro" id="IPR036278">
    <property type="entry name" value="Sialidase_sf"/>
</dbReference>
<dbReference type="CDD" id="cd15482">
    <property type="entry name" value="Sialidase_non-viral"/>
    <property type="match status" value="1"/>
</dbReference>
<dbReference type="RefSeq" id="WP_013169727.1">
    <property type="nucleotide sequence ID" value="NC_014218.1"/>
</dbReference>
<dbReference type="OrthoDB" id="4398692at2"/>
<reference evidence="1 2" key="1">
    <citation type="journal article" date="2010" name="Stand. Genomic Sci.">
        <title>Complete genome sequence of Arcanobacterium haemolyticum type strain (11018).</title>
        <authorList>
            <person name="Yasawong M."/>
            <person name="Teshima H."/>
            <person name="Lapidus A."/>
            <person name="Nolan M."/>
            <person name="Lucas S."/>
            <person name="Glavina Del Rio T."/>
            <person name="Tice H."/>
            <person name="Cheng J."/>
            <person name="Bruce D."/>
            <person name="Detter C."/>
            <person name="Tapia R."/>
            <person name="Han C."/>
            <person name="Goodwin L."/>
            <person name="Pitluck S."/>
            <person name="Liolios K."/>
            <person name="Ivanova N."/>
            <person name="Mavromatis K."/>
            <person name="Mikhailova N."/>
            <person name="Pati A."/>
            <person name="Chen A."/>
            <person name="Palaniappan K."/>
            <person name="Land M."/>
            <person name="Hauser L."/>
            <person name="Chang Y."/>
            <person name="Jeffries C."/>
            <person name="Rohde M."/>
            <person name="Sikorski J."/>
            <person name="Pukall R."/>
            <person name="Goker M."/>
            <person name="Woyke T."/>
            <person name="Bristow J."/>
            <person name="Eisen J."/>
            <person name="Markowitz V."/>
            <person name="Hugenholtz P."/>
            <person name="Kyrpides N."/>
            <person name="Klenk H."/>
        </authorList>
    </citation>
    <scope>NUCLEOTIDE SEQUENCE [LARGE SCALE GENOMIC DNA]</scope>
    <source>
        <strain evidence="2">ATCC 9345 / DSM 20595 / CCUG 17215 / LMG 16163 / NBRC 15585 / NCTC 8452 / 11018</strain>
    </source>
</reference>